<evidence type="ECO:0000256" key="1">
    <source>
        <dbReference type="SAM" id="SignalP"/>
    </source>
</evidence>
<dbReference type="PANTHER" id="PTHR33748:SF2">
    <property type="entry name" value="CONSERVED PLASMA MEMBRANE PROTEIN"/>
    <property type="match status" value="1"/>
</dbReference>
<dbReference type="WBParaSite" id="BXY_1618800.1">
    <property type="protein sequence ID" value="BXY_1618800.1"/>
    <property type="gene ID" value="BXY_1618800"/>
</dbReference>
<feature type="chain" id="PRO_5009306567" evidence="1">
    <location>
        <begin position="20"/>
        <end position="258"/>
    </location>
</feature>
<protein>
    <submittedName>
        <fullName evidence="3">Secreted protein</fullName>
    </submittedName>
</protein>
<dbReference type="AlphaFoldDB" id="A0A1I7ST20"/>
<dbReference type="Proteomes" id="UP000095284">
    <property type="component" value="Unplaced"/>
</dbReference>
<dbReference type="Pfam" id="PF17175">
    <property type="entry name" value="MOLO1"/>
    <property type="match status" value="1"/>
</dbReference>
<sequence length="258" mass="29183">MLSLLSLLLASGTVLRADTEEWTPLTYPDPRSNYTECNTWSNSTLCDPDHILTDQWRLQIHQNLNNLMEKLKQVNVKYMDTAPFQCYDNSTSSLQLYVILAKRIQSAKNHTITELDLTKFGDGLVDQFGLRDLPCKNFLIFIGVEGAKMAYVRTGSDLKLPTDLMEHIFNKYNLFKAKNFMEVLSKIVTEIGEKITAPFDSEKSPGNGTMEFTEDELYLNISSNTIGDHSGNPNSFLGVSFAHNNNLIVYFILNPPPL</sequence>
<feature type="signal peptide" evidence="1">
    <location>
        <begin position="1"/>
        <end position="19"/>
    </location>
</feature>
<proteinExistence type="predicted"/>
<reference evidence="3" key="1">
    <citation type="submission" date="2016-11" db="UniProtKB">
        <authorList>
            <consortium name="WormBaseParasite"/>
        </authorList>
    </citation>
    <scope>IDENTIFICATION</scope>
</reference>
<dbReference type="Gene3D" id="3.10.310.50">
    <property type="match status" value="1"/>
</dbReference>
<organism evidence="2 3">
    <name type="scientific">Bursaphelenchus xylophilus</name>
    <name type="common">Pinewood nematode worm</name>
    <name type="synonym">Aphelenchoides xylophilus</name>
    <dbReference type="NCBI Taxonomy" id="6326"/>
    <lineage>
        <taxon>Eukaryota</taxon>
        <taxon>Metazoa</taxon>
        <taxon>Ecdysozoa</taxon>
        <taxon>Nematoda</taxon>
        <taxon>Chromadorea</taxon>
        <taxon>Rhabditida</taxon>
        <taxon>Tylenchina</taxon>
        <taxon>Tylenchomorpha</taxon>
        <taxon>Aphelenchoidea</taxon>
        <taxon>Aphelenchoididae</taxon>
        <taxon>Bursaphelenchus</taxon>
    </lineage>
</organism>
<dbReference type="PANTHER" id="PTHR33748">
    <property type="entry name" value="PROTEIN CBG04600"/>
    <property type="match status" value="1"/>
</dbReference>
<name>A0A1I7ST20_BURXY</name>
<dbReference type="InterPro" id="IPR033438">
    <property type="entry name" value="MOLO1"/>
</dbReference>
<evidence type="ECO:0000313" key="3">
    <source>
        <dbReference type="WBParaSite" id="BXY_1618800.1"/>
    </source>
</evidence>
<keyword evidence="1" id="KW-0732">Signal</keyword>
<dbReference type="eggNOG" id="ENOG502SGZW">
    <property type="taxonomic scope" value="Eukaryota"/>
</dbReference>
<evidence type="ECO:0000313" key="2">
    <source>
        <dbReference type="Proteomes" id="UP000095284"/>
    </source>
</evidence>
<accession>A0A1I7ST20</accession>
<dbReference type="GO" id="GO:0005892">
    <property type="term" value="C:acetylcholine-gated channel complex"/>
    <property type="evidence" value="ECO:0007669"/>
    <property type="project" value="InterPro"/>
</dbReference>